<gene>
    <name evidence="2" type="ORF">GCM10010390_13360</name>
</gene>
<proteinExistence type="predicted"/>
<evidence type="ECO:0000313" key="2">
    <source>
        <dbReference type="EMBL" id="GAA0512151.1"/>
    </source>
</evidence>
<evidence type="ECO:0000313" key="3">
    <source>
        <dbReference type="Proteomes" id="UP001501576"/>
    </source>
</evidence>
<dbReference type="Proteomes" id="UP001501576">
    <property type="component" value="Unassembled WGS sequence"/>
</dbReference>
<keyword evidence="3" id="KW-1185">Reference proteome</keyword>
<evidence type="ECO:0000256" key="1">
    <source>
        <dbReference type="SAM" id="MobiDB-lite"/>
    </source>
</evidence>
<dbReference type="EMBL" id="BAAABZ010000006">
    <property type="protein sequence ID" value="GAA0512151.1"/>
    <property type="molecule type" value="Genomic_DNA"/>
</dbReference>
<organism evidence="2 3">
    <name type="scientific">Streptomyces mordarskii</name>
    <dbReference type="NCBI Taxonomy" id="1226758"/>
    <lineage>
        <taxon>Bacteria</taxon>
        <taxon>Bacillati</taxon>
        <taxon>Actinomycetota</taxon>
        <taxon>Actinomycetes</taxon>
        <taxon>Kitasatosporales</taxon>
        <taxon>Streptomycetaceae</taxon>
        <taxon>Streptomyces</taxon>
    </lineage>
</organism>
<feature type="compositionally biased region" description="Low complexity" evidence="1">
    <location>
        <begin position="9"/>
        <end position="20"/>
    </location>
</feature>
<protein>
    <submittedName>
        <fullName evidence="2">Uncharacterized protein</fullName>
    </submittedName>
</protein>
<accession>A0ABN1C601</accession>
<feature type="region of interest" description="Disordered" evidence="1">
    <location>
        <begin position="1"/>
        <end position="20"/>
    </location>
</feature>
<name>A0ABN1C601_9ACTN</name>
<reference evidence="2 3" key="1">
    <citation type="journal article" date="2019" name="Int. J. Syst. Evol. Microbiol.">
        <title>The Global Catalogue of Microorganisms (GCM) 10K type strain sequencing project: providing services to taxonomists for standard genome sequencing and annotation.</title>
        <authorList>
            <consortium name="The Broad Institute Genomics Platform"/>
            <consortium name="The Broad Institute Genome Sequencing Center for Infectious Disease"/>
            <person name="Wu L."/>
            <person name="Ma J."/>
        </authorList>
    </citation>
    <scope>NUCLEOTIDE SEQUENCE [LARGE SCALE GENOMIC DNA]</scope>
    <source>
        <strain evidence="2 3">JCM 5052</strain>
    </source>
</reference>
<comment type="caution">
    <text evidence="2">The sequence shown here is derived from an EMBL/GenBank/DDBJ whole genome shotgun (WGS) entry which is preliminary data.</text>
</comment>
<sequence length="56" mass="5761">MGDPDPPSTTRATPRPLLMRTPLTTAPLTTAPLTTASLTTASLTRALLSGQTAVAR</sequence>